<dbReference type="CDD" id="cd00167">
    <property type="entry name" value="SANT"/>
    <property type="match status" value="3"/>
</dbReference>
<dbReference type="Pfam" id="PF13921">
    <property type="entry name" value="Myb_DNA-bind_6"/>
    <property type="match status" value="1"/>
</dbReference>
<dbReference type="Proteomes" id="UP000267251">
    <property type="component" value="Unassembled WGS sequence"/>
</dbReference>
<keyword evidence="3" id="KW-0804">Transcription</keyword>
<protein>
    <submittedName>
        <fullName evidence="7">Homeodomain-like protein</fullName>
    </submittedName>
</protein>
<dbReference type="GO" id="GO:0042795">
    <property type="term" value="P:snRNA transcription by RNA polymerase II"/>
    <property type="evidence" value="ECO:0007669"/>
    <property type="project" value="TreeGrafter"/>
</dbReference>
<dbReference type="Pfam" id="PF00249">
    <property type="entry name" value="Myb_DNA-binding"/>
    <property type="match status" value="1"/>
</dbReference>
<dbReference type="Gene3D" id="1.10.10.60">
    <property type="entry name" value="Homeodomain-like"/>
    <property type="match status" value="3"/>
</dbReference>
<evidence type="ECO:0000313" key="7">
    <source>
        <dbReference type="EMBL" id="RKP14010.1"/>
    </source>
</evidence>
<dbReference type="GO" id="GO:0001006">
    <property type="term" value="F:RNA polymerase III type 3 promoter sequence-specific DNA binding"/>
    <property type="evidence" value="ECO:0007669"/>
    <property type="project" value="TreeGrafter"/>
</dbReference>
<organism evidence="7 8">
    <name type="scientific">Piptocephalis cylindrospora</name>
    <dbReference type="NCBI Taxonomy" id="1907219"/>
    <lineage>
        <taxon>Eukaryota</taxon>
        <taxon>Fungi</taxon>
        <taxon>Fungi incertae sedis</taxon>
        <taxon>Zoopagomycota</taxon>
        <taxon>Zoopagomycotina</taxon>
        <taxon>Zoopagomycetes</taxon>
        <taxon>Zoopagales</taxon>
        <taxon>Piptocephalidaceae</taxon>
        <taxon>Piptocephalis</taxon>
    </lineage>
</organism>
<dbReference type="OrthoDB" id="2143914at2759"/>
<keyword evidence="4" id="KW-0539">Nucleus</keyword>
<feature type="domain" description="Myb-like" evidence="5">
    <location>
        <begin position="19"/>
        <end position="63"/>
    </location>
</feature>
<dbReference type="PANTHER" id="PTHR46621:SF1">
    <property type="entry name" value="SNRNA-ACTIVATING PROTEIN COMPLEX SUBUNIT 4"/>
    <property type="match status" value="1"/>
</dbReference>
<dbReference type="InterPro" id="IPR051575">
    <property type="entry name" value="Myb-like_DNA-bd"/>
</dbReference>
<evidence type="ECO:0000256" key="3">
    <source>
        <dbReference type="ARBA" id="ARBA00023163"/>
    </source>
</evidence>
<keyword evidence="8" id="KW-1185">Reference proteome</keyword>
<evidence type="ECO:0000256" key="1">
    <source>
        <dbReference type="ARBA" id="ARBA00023015"/>
    </source>
</evidence>
<feature type="non-terminal residue" evidence="7">
    <location>
        <position position="1"/>
    </location>
</feature>
<keyword evidence="1" id="KW-0805">Transcription regulation</keyword>
<sequence>SLRTRTAAECCIRWYVHDHPGLNHGEWTEEEDEHLDSLSRDRGERDWVSIATDLGTNRTAIACFRRYQQRKTWTKEEDEMLRQAVRFYGDKNWQQVAACLVNRTGQQCLHRWTKSLNPTIRSGRWTQEEDNRLRTAVEVYGVGSWAKIKSYVAGRTDVQCRERWVNVLDPSINKDPWSWEVSER</sequence>
<keyword evidence="7" id="KW-0371">Homeobox</keyword>
<dbReference type="SMART" id="SM00717">
    <property type="entry name" value="SANT"/>
    <property type="match status" value="3"/>
</dbReference>
<dbReference type="InterPro" id="IPR009057">
    <property type="entry name" value="Homeodomain-like_sf"/>
</dbReference>
<dbReference type="AlphaFoldDB" id="A0A4P9Y7U0"/>
<dbReference type="InterPro" id="IPR017930">
    <property type="entry name" value="Myb_dom"/>
</dbReference>
<reference evidence="8" key="1">
    <citation type="journal article" date="2018" name="Nat. Microbiol.">
        <title>Leveraging single-cell genomics to expand the fungal tree of life.</title>
        <authorList>
            <person name="Ahrendt S.R."/>
            <person name="Quandt C.A."/>
            <person name="Ciobanu D."/>
            <person name="Clum A."/>
            <person name="Salamov A."/>
            <person name="Andreopoulos B."/>
            <person name="Cheng J.F."/>
            <person name="Woyke T."/>
            <person name="Pelin A."/>
            <person name="Henrissat B."/>
            <person name="Reynolds N.K."/>
            <person name="Benny G.L."/>
            <person name="Smith M.E."/>
            <person name="James T.Y."/>
            <person name="Grigoriev I.V."/>
        </authorList>
    </citation>
    <scope>NUCLEOTIDE SEQUENCE [LARGE SCALE GENOMIC DNA]</scope>
</reference>
<evidence type="ECO:0000259" key="6">
    <source>
        <dbReference type="PROSITE" id="PS51294"/>
    </source>
</evidence>
<dbReference type="InterPro" id="IPR001005">
    <property type="entry name" value="SANT/Myb"/>
</dbReference>
<dbReference type="PROSITE" id="PS51294">
    <property type="entry name" value="HTH_MYB"/>
    <property type="match status" value="3"/>
</dbReference>
<evidence type="ECO:0000259" key="5">
    <source>
        <dbReference type="PROSITE" id="PS50090"/>
    </source>
</evidence>
<dbReference type="FunFam" id="1.10.10.60:FF:000016">
    <property type="entry name" value="Transcriptional activator Myb isoform A"/>
    <property type="match status" value="2"/>
</dbReference>
<evidence type="ECO:0000256" key="4">
    <source>
        <dbReference type="ARBA" id="ARBA00023242"/>
    </source>
</evidence>
<feature type="domain" description="HTH myb-type" evidence="6">
    <location>
        <begin position="69"/>
        <end position="116"/>
    </location>
</feature>
<dbReference type="EMBL" id="KZ987903">
    <property type="protein sequence ID" value="RKP14010.1"/>
    <property type="molecule type" value="Genomic_DNA"/>
</dbReference>
<dbReference type="GO" id="GO:0019185">
    <property type="term" value="C:snRNA-activating protein complex"/>
    <property type="evidence" value="ECO:0007669"/>
    <property type="project" value="TreeGrafter"/>
</dbReference>
<feature type="domain" description="HTH myb-type" evidence="6">
    <location>
        <begin position="19"/>
        <end position="68"/>
    </location>
</feature>
<accession>A0A4P9Y7U0</accession>
<name>A0A4P9Y7U0_9FUNG</name>
<feature type="domain" description="HTH myb-type" evidence="6">
    <location>
        <begin position="117"/>
        <end position="172"/>
    </location>
</feature>
<feature type="non-terminal residue" evidence="7">
    <location>
        <position position="184"/>
    </location>
</feature>
<dbReference type="PROSITE" id="PS50090">
    <property type="entry name" value="MYB_LIKE"/>
    <property type="match status" value="3"/>
</dbReference>
<dbReference type="GO" id="GO:0042796">
    <property type="term" value="P:snRNA transcription by RNA polymerase III"/>
    <property type="evidence" value="ECO:0007669"/>
    <property type="project" value="TreeGrafter"/>
</dbReference>
<keyword evidence="2 7" id="KW-0238">DNA-binding</keyword>
<dbReference type="GO" id="GO:0000978">
    <property type="term" value="F:RNA polymerase II cis-regulatory region sequence-specific DNA binding"/>
    <property type="evidence" value="ECO:0007669"/>
    <property type="project" value="TreeGrafter"/>
</dbReference>
<dbReference type="SUPFAM" id="SSF46689">
    <property type="entry name" value="Homeodomain-like"/>
    <property type="match status" value="2"/>
</dbReference>
<evidence type="ECO:0000256" key="2">
    <source>
        <dbReference type="ARBA" id="ARBA00023125"/>
    </source>
</evidence>
<feature type="domain" description="Myb-like" evidence="5">
    <location>
        <begin position="65"/>
        <end position="116"/>
    </location>
</feature>
<feature type="domain" description="Myb-like" evidence="5">
    <location>
        <begin position="117"/>
        <end position="168"/>
    </location>
</feature>
<gene>
    <name evidence="7" type="ORF">BJ684DRAFT_1285</name>
</gene>
<evidence type="ECO:0000313" key="8">
    <source>
        <dbReference type="Proteomes" id="UP000267251"/>
    </source>
</evidence>
<dbReference type="PANTHER" id="PTHR46621">
    <property type="entry name" value="SNRNA-ACTIVATING PROTEIN COMPLEX SUBUNIT 4"/>
    <property type="match status" value="1"/>
</dbReference>
<proteinExistence type="predicted"/>